<keyword evidence="10" id="KW-1185">Reference proteome</keyword>
<dbReference type="GO" id="GO:0046872">
    <property type="term" value="F:metal ion binding"/>
    <property type="evidence" value="ECO:0007669"/>
    <property type="project" value="UniProtKB-KW"/>
</dbReference>
<comment type="cofactor">
    <cofactor evidence="1">
        <name>Ca(2+)</name>
        <dbReference type="ChEBI" id="CHEBI:29108"/>
    </cofactor>
</comment>
<dbReference type="HOGENOM" id="CLU_006332_9_0_1"/>
<dbReference type="Pfam" id="PF00884">
    <property type="entry name" value="Sulfatase"/>
    <property type="match status" value="1"/>
</dbReference>
<evidence type="ECO:0000256" key="6">
    <source>
        <dbReference type="ARBA" id="ARBA00022837"/>
    </source>
</evidence>
<dbReference type="OMA" id="CAVEPAF"/>
<evidence type="ECO:0000256" key="2">
    <source>
        <dbReference type="ARBA" id="ARBA00008779"/>
    </source>
</evidence>
<evidence type="ECO:0000313" key="9">
    <source>
        <dbReference type="EnsemblMetazoa" id="CapteP112288"/>
    </source>
</evidence>
<protein>
    <recommendedName>
        <fullName evidence="7">Sulfatase N-terminal domain-containing protein</fullName>
    </recommendedName>
</protein>
<organism evidence="8">
    <name type="scientific">Capitella teleta</name>
    <name type="common">Polychaete worm</name>
    <dbReference type="NCBI Taxonomy" id="283909"/>
    <lineage>
        <taxon>Eukaryota</taxon>
        <taxon>Metazoa</taxon>
        <taxon>Spiralia</taxon>
        <taxon>Lophotrochozoa</taxon>
        <taxon>Annelida</taxon>
        <taxon>Polychaeta</taxon>
        <taxon>Sedentaria</taxon>
        <taxon>Scolecida</taxon>
        <taxon>Capitellidae</taxon>
        <taxon>Capitella</taxon>
    </lineage>
</organism>
<evidence type="ECO:0000256" key="5">
    <source>
        <dbReference type="ARBA" id="ARBA00022801"/>
    </source>
</evidence>
<dbReference type="Gene3D" id="3.40.720.10">
    <property type="entry name" value="Alkaline Phosphatase, subunit A"/>
    <property type="match status" value="1"/>
</dbReference>
<dbReference type="SUPFAM" id="SSF53649">
    <property type="entry name" value="Alkaline phosphatase-like"/>
    <property type="match status" value="1"/>
</dbReference>
<dbReference type="GO" id="GO:0005737">
    <property type="term" value="C:cytoplasm"/>
    <property type="evidence" value="ECO:0007669"/>
    <property type="project" value="TreeGrafter"/>
</dbReference>
<evidence type="ECO:0000256" key="3">
    <source>
        <dbReference type="ARBA" id="ARBA00022723"/>
    </source>
</evidence>
<evidence type="ECO:0000256" key="4">
    <source>
        <dbReference type="ARBA" id="ARBA00022729"/>
    </source>
</evidence>
<keyword evidence="5" id="KW-0378">Hydrolase</keyword>
<dbReference type="GO" id="GO:0004423">
    <property type="term" value="F:iduronate-2-sulfatase activity"/>
    <property type="evidence" value="ECO:0007669"/>
    <property type="project" value="InterPro"/>
</dbReference>
<feature type="domain" description="Sulfatase N-terminal" evidence="7">
    <location>
        <begin position="15"/>
        <end position="372"/>
    </location>
</feature>
<dbReference type="InterPro" id="IPR000917">
    <property type="entry name" value="Sulfatase_N"/>
</dbReference>
<keyword evidence="6" id="KW-0106">Calcium</keyword>
<dbReference type="PANTHER" id="PTHR45953:SF1">
    <property type="entry name" value="IDURONATE 2-SULFATASE"/>
    <property type="match status" value="1"/>
</dbReference>
<evidence type="ECO:0000313" key="10">
    <source>
        <dbReference type="Proteomes" id="UP000014760"/>
    </source>
</evidence>
<dbReference type="EnsemblMetazoa" id="CapteT112288">
    <property type="protein sequence ID" value="CapteP112288"/>
    <property type="gene ID" value="CapteG112288"/>
</dbReference>
<keyword evidence="4" id="KW-0732">Signal</keyword>
<keyword evidence="3" id="KW-0479">Metal-binding</keyword>
<dbReference type="AlphaFoldDB" id="R7UAK4"/>
<evidence type="ECO:0000313" key="8">
    <source>
        <dbReference type="EMBL" id="ELU03161.1"/>
    </source>
</evidence>
<dbReference type="InterPro" id="IPR035874">
    <property type="entry name" value="IDS"/>
</dbReference>
<dbReference type="OrthoDB" id="186522at2759"/>
<comment type="similarity">
    <text evidence="2">Belongs to the sulfatase family.</text>
</comment>
<dbReference type="STRING" id="283909.R7UAK4"/>
<name>R7UAK4_CAPTE</name>
<sequence length="492" mass="56889">MDDVAADKEDVQKRKNVLMIIVDDLRPEMNAYSGEFAPAPVRPTLYTPNLDKLAEKSAVFMKAYVQYPLCGPSRASFLTSRRPETLKQFSFDSFRATANKDIVSLPQHFKNNGFSSIGMGKIFDPPIDRKHGIHEEKYSFSEPWYDGSTFHYWTHELRDHSWLAVDPKTEKRIPLPDNQVLNKTLTRIKSLGQNRDDNKPFFLSVGFHKPHCPYIFPEKYLEHYPEEVIQMPDNPQMPTDFPEEAWANYHNLRKFHDLSGFTGDYNTTLPVQTCLYLRRAYYSAVTYVDDLIGQVLDELEKQGLADDTIITLLGDHGYHLGENAEWTKQTTLELSARAPLMIHIPGITKTRSNRKEFVEFVDIYPTLVEAAGLTPLQLCPEVDSAKTPLCTEGTSLLSLIQDKKPLQWKERVFTTQARFSHDVMGRSMRTPKFRYTEWRNHKQEVTSVELYDHDVDPQENHNIAKLPRMNEVKLELNRQLEGNWRSAMPVMT</sequence>
<reference evidence="10" key="1">
    <citation type="submission" date="2012-12" db="EMBL/GenBank/DDBJ databases">
        <authorList>
            <person name="Hellsten U."/>
            <person name="Grimwood J."/>
            <person name="Chapman J.A."/>
            <person name="Shapiro H."/>
            <person name="Aerts A."/>
            <person name="Otillar R.P."/>
            <person name="Terry A.Y."/>
            <person name="Boore J.L."/>
            <person name="Simakov O."/>
            <person name="Marletaz F."/>
            <person name="Cho S.-J."/>
            <person name="Edsinger-Gonzales E."/>
            <person name="Havlak P."/>
            <person name="Kuo D.-H."/>
            <person name="Larsson T."/>
            <person name="Lv J."/>
            <person name="Arendt D."/>
            <person name="Savage R."/>
            <person name="Osoegawa K."/>
            <person name="de Jong P."/>
            <person name="Lindberg D.R."/>
            <person name="Seaver E.C."/>
            <person name="Weisblat D.A."/>
            <person name="Putnam N.H."/>
            <person name="Grigoriev I.V."/>
            <person name="Rokhsar D.S."/>
        </authorList>
    </citation>
    <scope>NUCLEOTIDE SEQUENCE</scope>
    <source>
        <strain evidence="10">I ESC-2004</strain>
    </source>
</reference>
<dbReference type="CDD" id="cd16030">
    <property type="entry name" value="iduronate-2-sulfatase"/>
    <property type="match status" value="1"/>
</dbReference>
<reference evidence="9" key="3">
    <citation type="submission" date="2015-06" db="UniProtKB">
        <authorList>
            <consortium name="EnsemblMetazoa"/>
        </authorList>
    </citation>
    <scope>IDENTIFICATION</scope>
</reference>
<evidence type="ECO:0000259" key="7">
    <source>
        <dbReference type="Pfam" id="PF00884"/>
    </source>
</evidence>
<dbReference type="Proteomes" id="UP000014760">
    <property type="component" value="Unassembled WGS sequence"/>
</dbReference>
<dbReference type="InterPro" id="IPR017850">
    <property type="entry name" value="Alkaline_phosphatase_core_sf"/>
</dbReference>
<proteinExistence type="inferred from homology"/>
<dbReference type="EMBL" id="KB303456">
    <property type="protein sequence ID" value="ELU03161.1"/>
    <property type="molecule type" value="Genomic_DNA"/>
</dbReference>
<evidence type="ECO:0000256" key="1">
    <source>
        <dbReference type="ARBA" id="ARBA00001913"/>
    </source>
</evidence>
<dbReference type="EMBL" id="AMQN01001545">
    <property type="status" value="NOT_ANNOTATED_CDS"/>
    <property type="molecule type" value="Genomic_DNA"/>
</dbReference>
<gene>
    <name evidence="8" type="ORF">CAPTEDRAFT_112288</name>
</gene>
<reference evidence="8 10" key="2">
    <citation type="journal article" date="2013" name="Nature">
        <title>Insights into bilaterian evolution from three spiralian genomes.</title>
        <authorList>
            <person name="Simakov O."/>
            <person name="Marletaz F."/>
            <person name="Cho S.J."/>
            <person name="Edsinger-Gonzales E."/>
            <person name="Havlak P."/>
            <person name="Hellsten U."/>
            <person name="Kuo D.H."/>
            <person name="Larsson T."/>
            <person name="Lv J."/>
            <person name="Arendt D."/>
            <person name="Savage R."/>
            <person name="Osoegawa K."/>
            <person name="de Jong P."/>
            <person name="Grimwood J."/>
            <person name="Chapman J.A."/>
            <person name="Shapiro H."/>
            <person name="Aerts A."/>
            <person name="Otillar R.P."/>
            <person name="Terry A.Y."/>
            <person name="Boore J.L."/>
            <person name="Grigoriev I.V."/>
            <person name="Lindberg D.R."/>
            <person name="Seaver E.C."/>
            <person name="Weisblat D.A."/>
            <person name="Putnam N.H."/>
            <person name="Rokhsar D.S."/>
        </authorList>
    </citation>
    <scope>NUCLEOTIDE SEQUENCE</scope>
    <source>
        <strain evidence="8 10">I ESC-2004</strain>
    </source>
</reference>
<accession>R7UAK4</accession>
<dbReference type="PANTHER" id="PTHR45953">
    <property type="entry name" value="IDURONATE 2-SULFATASE"/>
    <property type="match status" value="1"/>
</dbReference>